<dbReference type="OrthoDB" id="4167960at2"/>
<feature type="transmembrane region" description="Helical" evidence="1">
    <location>
        <begin position="221"/>
        <end position="240"/>
    </location>
</feature>
<proteinExistence type="predicted"/>
<accession>A0A2P2GM49</accession>
<sequence>MIRTDLRYQWASGYSLYALACCALASAAFAVGAYGTARGALTSLHEEWAFLHEEGGYAFTQAIGLDDPTDAPLQDTWHQAGTAMANLHIVQSTVSLLQVLCFVIAPVMFFTYGAVAATRDTYFKTLKFRAVRAGHQTLFVSQIATLVTMVAALTVAAMTLAVLISTGLSWATSGRLDDPLVSVPSDLPVTDLIAPMLALLSTGVFFALLGMGAGLALRRPLYVIPLFSALFFVLPVAGRFDPRNLLMTLAYPHMAFTGGFTPTIPTPVPQVPAALALMTEVLALLAIAYISTTRRSRYT</sequence>
<feature type="transmembrane region" description="Helical" evidence="1">
    <location>
        <begin position="96"/>
        <end position="118"/>
    </location>
</feature>
<keyword evidence="1" id="KW-0472">Membrane</keyword>
<keyword evidence="1" id="KW-0812">Transmembrane</keyword>
<feature type="transmembrane region" description="Helical" evidence="1">
    <location>
        <begin position="12"/>
        <end position="34"/>
    </location>
</feature>
<dbReference type="AlphaFoldDB" id="A0A2P2GM49"/>
<gene>
    <name evidence="2" type="ORF">VO63_17740</name>
</gene>
<comment type="caution">
    <text evidence="2">The sequence shown here is derived from an EMBL/GenBank/DDBJ whole genome shotgun (WGS) entry which is preliminary data.</text>
</comment>
<organism evidence="2 3">
    <name type="scientific">Streptomyces showdoensis</name>
    <dbReference type="NCBI Taxonomy" id="68268"/>
    <lineage>
        <taxon>Bacteria</taxon>
        <taxon>Bacillati</taxon>
        <taxon>Actinomycetota</taxon>
        <taxon>Actinomycetes</taxon>
        <taxon>Kitasatosporales</taxon>
        <taxon>Streptomycetaceae</taxon>
        <taxon>Streptomyces</taxon>
    </lineage>
</organism>
<keyword evidence="3" id="KW-1185">Reference proteome</keyword>
<dbReference type="RefSeq" id="WP_046908784.1">
    <property type="nucleotide sequence ID" value="NZ_BAAAXG010000025.1"/>
</dbReference>
<dbReference type="EMBL" id="LAQS01000025">
    <property type="protein sequence ID" value="KKZ72576.1"/>
    <property type="molecule type" value="Genomic_DNA"/>
</dbReference>
<feature type="transmembrane region" description="Helical" evidence="1">
    <location>
        <begin position="139"/>
        <end position="172"/>
    </location>
</feature>
<feature type="transmembrane region" description="Helical" evidence="1">
    <location>
        <begin position="271"/>
        <end position="290"/>
    </location>
</feature>
<reference evidence="2 3" key="1">
    <citation type="submission" date="2015-05" db="EMBL/GenBank/DDBJ databases">
        <title>Draft Genome assembly of Streptomyces showdoensis.</title>
        <authorList>
            <person name="Thapa K.K."/>
            <person name="Metsa-Ketela M."/>
        </authorList>
    </citation>
    <scope>NUCLEOTIDE SEQUENCE [LARGE SCALE GENOMIC DNA]</scope>
    <source>
        <strain evidence="2 3">ATCC 15227</strain>
    </source>
</reference>
<keyword evidence="1" id="KW-1133">Transmembrane helix</keyword>
<evidence type="ECO:0000313" key="2">
    <source>
        <dbReference type="EMBL" id="KKZ72576.1"/>
    </source>
</evidence>
<evidence type="ECO:0000313" key="3">
    <source>
        <dbReference type="Proteomes" id="UP000265325"/>
    </source>
</evidence>
<name>A0A2P2GM49_STREW</name>
<feature type="transmembrane region" description="Helical" evidence="1">
    <location>
        <begin position="192"/>
        <end position="209"/>
    </location>
</feature>
<protein>
    <submittedName>
        <fullName evidence="2">Uncharacterized protein</fullName>
    </submittedName>
</protein>
<dbReference type="Proteomes" id="UP000265325">
    <property type="component" value="Unassembled WGS sequence"/>
</dbReference>
<evidence type="ECO:0000256" key="1">
    <source>
        <dbReference type="SAM" id="Phobius"/>
    </source>
</evidence>